<feature type="transmembrane region" description="Helical" evidence="7">
    <location>
        <begin position="223"/>
        <end position="241"/>
    </location>
</feature>
<feature type="transmembrane region" description="Helical" evidence="7">
    <location>
        <begin position="20"/>
        <end position="39"/>
    </location>
</feature>
<dbReference type="InterPro" id="IPR002656">
    <property type="entry name" value="Acyl_transf_3_dom"/>
</dbReference>
<comment type="subcellular location">
    <subcellularLocation>
        <location evidence="1">Cell membrane</location>
        <topology evidence="1">Multi-pass membrane protein</topology>
    </subcellularLocation>
</comment>
<accession>A0A844P4I3</accession>
<evidence type="ECO:0000256" key="4">
    <source>
        <dbReference type="ARBA" id="ARBA00022692"/>
    </source>
</evidence>
<dbReference type="Pfam" id="PF01757">
    <property type="entry name" value="Acyl_transf_3"/>
    <property type="match status" value="1"/>
</dbReference>
<dbReference type="Proteomes" id="UP000448038">
    <property type="component" value="Unassembled WGS sequence"/>
</dbReference>
<protein>
    <submittedName>
        <fullName evidence="9">Acyltransferase family protein</fullName>
    </submittedName>
</protein>
<evidence type="ECO:0000259" key="8">
    <source>
        <dbReference type="Pfam" id="PF01757"/>
    </source>
</evidence>
<feature type="transmembrane region" description="Helical" evidence="7">
    <location>
        <begin position="290"/>
        <end position="311"/>
    </location>
</feature>
<keyword evidence="5 7" id="KW-1133">Transmembrane helix</keyword>
<feature type="transmembrane region" description="Helical" evidence="7">
    <location>
        <begin position="80"/>
        <end position="105"/>
    </location>
</feature>
<dbReference type="GO" id="GO:0005886">
    <property type="term" value="C:plasma membrane"/>
    <property type="evidence" value="ECO:0007669"/>
    <property type="project" value="UniProtKB-SubCell"/>
</dbReference>
<dbReference type="PANTHER" id="PTHR40074">
    <property type="entry name" value="O-ACETYLTRANSFERASE WECH"/>
    <property type="match status" value="1"/>
</dbReference>
<evidence type="ECO:0000313" key="9">
    <source>
        <dbReference type="EMBL" id="MUK51003.1"/>
    </source>
</evidence>
<sequence>MVFIMENTNKIASLELGRLLAMFAIIALHSQVFMTYLLMDDFPVFGNIFNQLTRFAVPFFFILSGYFIQPKLTHIPLKTIQSYCAPLLKIWIVWSALSLALPFHWRKVAENGYLAERTGYWNWLTQNPLNALFEGGMVHLWFIPALIIAVSIIGLLIHFKRTTWLVPVAVTLYVYGLAGGSYQTLTEVWTPFFTRNGPFFSTLMVVIGFELRRREITLSSTNALILLLVGFAIHFSEAYWLTQFDVPFNLHDFLIGTPLMGIGVFFLLLSKPQLGHHPITFTLSKHVLGIYVCHLLFVVVFLNITGMMGITLAVRDFVIVFGTATASTLFVLAIDRTSLRRLLFR</sequence>
<dbReference type="PANTHER" id="PTHR40074:SF2">
    <property type="entry name" value="O-ACETYLTRANSFERASE WECH"/>
    <property type="match status" value="1"/>
</dbReference>
<proteinExistence type="inferred from homology"/>
<dbReference type="GO" id="GO:0009246">
    <property type="term" value="P:enterobacterial common antigen biosynthetic process"/>
    <property type="evidence" value="ECO:0007669"/>
    <property type="project" value="TreeGrafter"/>
</dbReference>
<feature type="domain" description="Acyltransferase 3" evidence="8">
    <location>
        <begin position="12"/>
        <end position="327"/>
    </location>
</feature>
<keyword evidence="6 7" id="KW-0472">Membrane</keyword>
<comment type="similarity">
    <text evidence="2">Belongs to the acyltransferase 3 family.</text>
</comment>
<name>A0A844P4I3_ALIFS</name>
<evidence type="ECO:0000313" key="10">
    <source>
        <dbReference type="Proteomes" id="UP000448038"/>
    </source>
</evidence>
<comment type="caution">
    <text evidence="9">The sequence shown here is derived from an EMBL/GenBank/DDBJ whole genome shotgun (WGS) entry which is preliminary data.</text>
</comment>
<dbReference type="GO" id="GO:0016413">
    <property type="term" value="F:O-acetyltransferase activity"/>
    <property type="evidence" value="ECO:0007669"/>
    <property type="project" value="TreeGrafter"/>
</dbReference>
<reference evidence="9 10" key="1">
    <citation type="submission" date="2019-11" db="EMBL/GenBank/DDBJ databases">
        <title>Using colonization assays and comparative genomics to discover symbiosis behaviors and factors in Vibrio fischeri.</title>
        <authorList>
            <person name="Bongrand C."/>
            <person name="Moriano-Gutierrez S."/>
            <person name="Arevalo P."/>
            <person name="Mcfall-Ngai M."/>
            <person name="Visick K."/>
            <person name="Polz M.F."/>
            <person name="Ruby E.G."/>
        </authorList>
    </citation>
    <scope>NUCLEOTIDE SEQUENCE [LARGE SCALE GENOMIC DNA]</scope>
    <source>
        <strain evidence="10">emors.4.1</strain>
    </source>
</reference>
<feature type="transmembrane region" description="Helical" evidence="7">
    <location>
        <begin position="188"/>
        <end position="211"/>
    </location>
</feature>
<feature type="transmembrane region" description="Helical" evidence="7">
    <location>
        <begin position="164"/>
        <end position="182"/>
    </location>
</feature>
<evidence type="ECO:0000256" key="1">
    <source>
        <dbReference type="ARBA" id="ARBA00004651"/>
    </source>
</evidence>
<keyword evidence="3" id="KW-1003">Cell membrane</keyword>
<evidence type="ECO:0000256" key="2">
    <source>
        <dbReference type="ARBA" id="ARBA00007400"/>
    </source>
</evidence>
<keyword evidence="9" id="KW-0808">Transferase</keyword>
<dbReference type="EMBL" id="WOBN01000032">
    <property type="protein sequence ID" value="MUK51003.1"/>
    <property type="molecule type" value="Genomic_DNA"/>
</dbReference>
<feature type="transmembrane region" description="Helical" evidence="7">
    <location>
        <begin position="138"/>
        <end position="157"/>
    </location>
</feature>
<dbReference type="AlphaFoldDB" id="A0A844P4I3"/>
<keyword evidence="4 7" id="KW-0812">Transmembrane</keyword>
<evidence type="ECO:0000256" key="3">
    <source>
        <dbReference type="ARBA" id="ARBA00022475"/>
    </source>
</evidence>
<evidence type="ECO:0000256" key="6">
    <source>
        <dbReference type="ARBA" id="ARBA00023136"/>
    </source>
</evidence>
<evidence type="ECO:0000256" key="5">
    <source>
        <dbReference type="ARBA" id="ARBA00022989"/>
    </source>
</evidence>
<feature type="transmembrane region" description="Helical" evidence="7">
    <location>
        <begin position="51"/>
        <end position="68"/>
    </location>
</feature>
<feature type="transmembrane region" description="Helical" evidence="7">
    <location>
        <begin position="317"/>
        <end position="335"/>
    </location>
</feature>
<feature type="transmembrane region" description="Helical" evidence="7">
    <location>
        <begin position="253"/>
        <end position="269"/>
    </location>
</feature>
<organism evidence="9 10">
    <name type="scientific">Aliivibrio fischeri</name>
    <name type="common">Vibrio fischeri</name>
    <dbReference type="NCBI Taxonomy" id="668"/>
    <lineage>
        <taxon>Bacteria</taxon>
        <taxon>Pseudomonadati</taxon>
        <taxon>Pseudomonadota</taxon>
        <taxon>Gammaproteobacteria</taxon>
        <taxon>Vibrionales</taxon>
        <taxon>Vibrionaceae</taxon>
        <taxon>Aliivibrio</taxon>
    </lineage>
</organism>
<evidence type="ECO:0000256" key="7">
    <source>
        <dbReference type="SAM" id="Phobius"/>
    </source>
</evidence>
<gene>
    <name evidence="9" type="ORF">GNP88_17815</name>
</gene>
<keyword evidence="9" id="KW-0012">Acyltransferase</keyword>